<organism evidence="2 3">
    <name type="scientific">Brassica cretica</name>
    <name type="common">Mustard</name>
    <dbReference type="NCBI Taxonomy" id="69181"/>
    <lineage>
        <taxon>Eukaryota</taxon>
        <taxon>Viridiplantae</taxon>
        <taxon>Streptophyta</taxon>
        <taxon>Embryophyta</taxon>
        <taxon>Tracheophyta</taxon>
        <taxon>Spermatophyta</taxon>
        <taxon>Magnoliopsida</taxon>
        <taxon>eudicotyledons</taxon>
        <taxon>Gunneridae</taxon>
        <taxon>Pentapetalae</taxon>
        <taxon>rosids</taxon>
        <taxon>malvids</taxon>
        <taxon>Brassicales</taxon>
        <taxon>Brassicaceae</taxon>
        <taxon>Brassiceae</taxon>
        <taxon>Brassica</taxon>
    </lineage>
</organism>
<reference evidence="2" key="1">
    <citation type="submission" date="2019-12" db="EMBL/GenBank/DDBJ databases">
        <title>Genome sequencing and annotation of Brassica cretica.</title>
        <authorList>
            <person name="Studholme D.J."/>
            <person name="Sarris P.F."/>
        </authorList>
    </citation>
    <scope>NUCLEOTIDE SEQUENCE</scope>
    <source>
        <strain evidence="2">PFS-001/15</strain>
        <tissue evidence="2">Leaf</tissue>
    </source>
</reference>
<evidence type="ECO:0000259" key="1">
    <source>
        <dbReference type="Pfam" id="PF13456"/>
    </source>
</evidence>
<proteinExistence type="predicted"/>
<feature type="domain" description="RNase H type-1" evidence="1">
    <location>
        <begin position="7"/>
        <end position="63"/>
    </location>
</feature>
<dbReference type="AlphaFoldDB" id="A0A8S9I7Y9"/>
<dbReference type="Proteomes" id="UP000712281">
    <property type="component" value="Unassembled WGS sequence"/>
</dbReference>
<dbReference type="GO" id="GO:0003676">
    <property type="term" value="F:nucleic acid binding"/>
    <property type="evidence" value="ECO:0007669"/>
    <property type="project" value="InterPro"/>
</dbReference>
<gene>
    <name evidence="2" type="ORF">F2Q68_00024611</name>
</gene>
<dbReference type="GO" id="GO:0004523">
    <property type="term" value="F:RNA-DNA hybrid ribonuclease activity"/>
    <property type="evidence" value="ECO:0007669"/>
    <property type="project" value="InterPro"/>
</dbReference>
<protein>
    <recommendedName>
        <fullName evidence="1">RNase H type-1 domain-containing protein</fullName>
    </recommendedName>
</protein>
<accession>A0A8S9I7Y9</accession>
<comment type="caution">
    <text evidence="2">The sequence shown here is derived from an EMBL/GenBank/DDBJ whole genome shotgun (WGS) entry which is preliminary data.</text>
</comment>
<sequence>MGQFKRVAWIQTDSAGSHINQGAATHEFVNSPLIAEAIALRSGLLSAVNLGLPKLRLFSDNTTYI</sequence>
<dbReference type="EMBL" id="QGKW02001911">
    <property type="protein sequence ID" value="KAF2565492.1"/>
    <property type="molecule type" value="Genomic_DNA"/>
</dbReference>
<name>A0A8S9I7Y9_BRACR</name>
<evidence type="ECO:0000313" key="3">
    <source>
        <dbReference type="Proteomes" id="UP000712281"/>
    </source>
</evidence>
<dbReference type="InterPro" id="IPR002156">
    <property type="entry name" value="RNaseH_domain"/>
</dbReference>
<evidence type="ECO:0000313" key="2">
    <source>
        <dbReference type="EMBL" id="KAF2565492.1"/>
    </source>
</evidence>
<dbReference type="Pfam" id="PF13456">
    <property type="entry name" value="RVT_3"/>
    <property type="match status" value="1"/>
</dbReference>